<dbReference type="RefSeq" id="WP_055434547.1">
    <property type="nucleotide sequence ID" value="NZ_CYHA01000012.1"/>
</dbReference>
<dbReference type="Proteomes" id="UP000243535">
    <property type="component" value="Unassembled WGS sequence"/>
</dbReference>
<evidence type="ECO:0000256" key="1">
    <source>
        <dbReference type="SAM" id="MobiDB-lite"/>
    </source>
</evidence>
<feature type="region of interest" description="Disordered" evidence="1">
    <location>
        <begin position="77"/>
        <end position="109"/>
    </location>
</feature>
<protein>
    <recommendedName>
        <fullName evidence="4">MobC</fullName>
    </recommendedName>
</protein>
<evidence type="ECO:0000313" key="2">
    <source>
        <dbReference type="EMBL" id="CUA87222.1"/>
    </source>
</evidence>
<accession>A0A0K6H8B4</accession>
<dbReference type="AlphaFoldDB" id="A0A0K6H8B4"/>
<organism evidence="2 3">
    <name type="scientific">Gulbenkiania indica</name>
    <dbReference type="NCBI Taxonomy" id="375574"/>
    <lineage>
        <taxon>Bacteria</taxon>
        <taxon>Pseudomonadati</taxon>
        <taxon>Pseudomonadota</taxon>
        <taxon>Betaproteobacteria</taxon>
        <taxon>Neisseriales</taxon>
        <taxon>Chromobacteriaceae</taxon>
        <taxon>Gulbenkiania</taxon>
    </lineage>
</organism>
<evidence type="ECO:0008006" key="4">
    <source>
        <dbReference type="Google" id="ProtNLM"/>
    </source>
</evidence>
<dbReference type="STRING" id="375574.GCA_001418035_02684"/>
<feature type="compositionally biased region" description="Polar residues" evidence="1">
    <location>
        <begin position="99"/>
        <end position="109"/>
    </location>
</feature>
<reference evidence="3" key="1">
    <citation type="submission" date="2015-08" db="EMBL/GenBank/DDBJ databases">
        <authorList>
            <person name="Varghese N."/>
        </authorList>
    </citation>
    <scope>NUCLEOTIDE SEQUENCE [LARGE SCALE GENOMIC DNA]</scope>
    <source>
        <strain evidence="3">DSM 17901</strain>
    </source>
</reference>
<dbReference type="EMBL" id="CYHA01000012">
    <property type="protein sequence ID" value="CUA87222.1"/>
    <property type="molecule type" value="Genomic_DNA"/>
</dbReference>
<keyword evidence="3" id="KW-1185">Reference proteome</keyword>
<gene>
    <name evidence="2" type="ORF">Ga0061063_0103</name>
</gene>
<dbReference type="OrthoDB" id="9153068at2"/>
<name>A0A0K6H8B4_9NEIS</name>
<sequence>MATLTVEQVEQISAKLKELPAVENKKRPVSKQEAIKLLARDIKSLQARGYSLEQVSEQLKQLGVSLATPTLRSYLKRAGSGAATRKKGSGAGSAATATEDQQQPAQPAA</sequence>
<evidence type="ECO:0000313" key="3">
    <source>
        <dbReference type="Proteomes" id="UP000243535"/>
    </source>
</evidence>
<proteinExistence type="predicted"/>